<dbReference type="InterPro" id="IPR007237">
    <property type="entry name" value="CD20-like"/>
</dbReference>
<gene>
    <name evidence="9" type="primary">LOC118419480</name>
</gene>
<reference evidence="8" key="2">
    <citation type="journal article" date="2020" name="Nat. Ecol. Evol.">
        <title>Deeply conserved synteny resolves early events in vertebrate evolution.</title>
        <authorList>
            <person name="Simakov O."/>
            <person name="Marletaz F."/>
            <person name="Yue J.X."/>
            <person name="O'Connell B."/>
            <person name="Jenkins J."/>
            <person name="Brandt A."/>
            <person name="Calef R."/>
            <person name="Tung C.H."/>
            <person name="Huang T.K."/>
            <person name="Schmutz J."/>
            <person name="Satoh N."/>
            <person name="Yu J.K."/>
            <person name="Putnam N.H."/>
            <person name="Green R.E."/>
            <person name="Rokhsar D.S."/>
        </authorList>
    </citation>
    <scope>NUCLEOTIDE SEQUENCE [LARGE SCALE GENOMIC DNA]</scope>
    <source>
        <strain evidence="8">S238N-H82</strain>
    </source>
</reference>
<keyword evidence="8" id="KW-1185">Reference proteome</keyword>
<dbReference type="OrthoDB" id="10071434at2759"/>
<dbReference type="Pfam" id="PF04103">
    <property type="entry name" value="CD20"/>
    <property type="match status" value="1"/>
</dbReference>
<comment type="subcellular location">
    <subcellularLocation>
        <location evidence="1">Membrane</location>
        <topology evidence="1">Multi-pass membrane protein</topology>
    </subcellularLocation>
</comment>
<accession>A0A9J7LHE3</accession>
<dbReference type="InterPro" id="IPR030417">
    <property type="entry name" value="MS4A"/>
</dbReference>
<feature type="transmembrane region" description="Helical" evidence="7">
    <location>
        <begin position="193"/>
        <end position="215"/>
    </location>
</feature>
<dbReference type="GeneID" id="118419480"/>
<evidence type="ECO:0000256" key="6">
    <source>
        <dbReference type="SAM" id="MobiDB-lite"/>
    </source>
</evidence>
<feature type="compositionally biased region" description="Basic residues" evidence="6">
    <location>
        <begin position="273"/>
        <end position="284"/>
    </location>
</feature>
<keyword evidence="4 7" id="KW-1133">Transmembrane helix</keyword>
<feature type="transmembrane region" description="Helical" evidence="7">
    <location>
        <begin position="24"/>
        <end position="48"/>
    </location>
</feature>
<dbReference type="KEGG" id="bfo:118419480"/>
<keyword evidence="5 7" id="KW-0472">Membrane</keyword>
<evidence type="ECO:0000256" key="2">
    <source>
        <dbReference type="ARBA" id="ARBA00009565"/>
    </source>
</evidence>
<dbReference type="PANTHER" id="PTHR23320">
    <property type="entry name" value="MEMBRANE-SPANNING 4-DOMAINS SUBFAMILY A MS4A -RELATED"/>
    <property type="match status" value="1"/>
</dbReference>
<evidence type="ECO:0000256" key="7">
    <source>
        <dbReference type="SAM" id="Phobius"/>
    </source>
</evidence>
<evidence type="ECO:0000256" key="3">
    <source>
        <dbReference type="ARBA" id="ARBA00022692"/>
    </source>
</evidence>
<comment type="similarity">
    <text evidence="2">Belongs to the MS4A family.</text>
</comment>
<keyword evidence="3 7" id="KW-0812">Transmembrane</keyword>
<name>A0A9J7LHE3_BRAFL</name>
<reference evidence="9" key="3">
    <citation type="submission" date="2025-08" db="UniProtKB">
        <authorList>
            <consortium name="RefSeq"/>
        </authorList>
    </citation>
    <scope>IDENTIFICATION</scope>
</reference>
<feature type="region of interest" description="Disordered" evidence="6">
    <location>
        <begin position="263"/>
        <end position="284"/>
    </location>
</feature>
<evidence type="ECO:0000256" key="1">
    <source>
        <dbReference type="ARBA" id="ARBA00004141"/>
    </source>
</evidence>
<dbReference type="GO" id="GO:0016020">
    <property type="term" value="C:membrane"/>
    <property type="evidence" value="ECO:0007669"/>
    <property type="project" value="UniProtKB-SubCell"/>
</dbReference>
<evidence type="ECO:0000313" key="8">
    <source>
        <dbReference type="Proteomes" id="UP000001554"/>
    </source>
</evidence>
<dbReference type="PANTHER" id="PTHR23320:SF165">
    <property type="entry name" value="MARVEL DOMAIN-CONTAINING PROTEIN"/>
    <property type="match status" value="1"/>
</dbReference>
<evidence type="ECO:0000256" key="5">
    <source>
        <dbReference type="ARBA" id="ARBA00023136"/>
    </source>
</evidence>
<evidence type="ECO:0000256" key="4">
    <source>
        <dbReference type="ARBA" id="ARBA00022989"/>
    </source>
</evidence>
<feature type="transmembrane region" description="Helical" evidence="7">
    <location>
        <begin position="54"/>
        <end position="77"/>
    </location>
</feature>
<dbReference type="AlphaFoldDB" id="A0A9J7LHE3"/>
<feature type="transmembrane region" description="Helical" evidence="7">
    <location>
        <begin position="89"/>
        <end position="115"/>
    </location>
</feature>
<proteinExistence type="inferred from homology"/>
<protein>
    <submittedName>
        <fullName evidence="9">Uncharacterized protein LOC118419480 isoform X1</fullName>
    </submittedName>
</protein>
<organism evidence="8 9">
    <name type="scientific">Branchiostoma floridae</name>
    <name type="common">Florida lancelet</name>
    <name type="synonym">Amphioxus</name>
    <dbReference type="NCBI Taxonomy" id="7739"/>
    <lineage>
        <taxon>Eukaryota</taxon>
        <taxon>Metazoa</taxon>
        <taxon>Chordata</taxon>
        <taxon>Cephalochordata</taxon>
        <taxon>Leptocardii</taxon>
        <taxon>Amphioxiformes</taxon>
        <taxon>Branchiostomatidae</taxon>
        <taxon>Branchiostoma</taxon>
    </lineage>
</organism>
<dbReference type="RefSeq" id="XP_035681765.1">
    <property type="nucleotide sequence ID" value="XM_035825872.1"/>
</dbReference>
<dbReference type="Proteomes" id="UP000001554">
    <property type="component" value="Chromosome 7"/>
</dbReference>
<sequence length="318" mass="35282">MAYHANTVSYSRTMAYHAKSIRGLGWTLVVLGTVSTILGTAAIAAMASREQATYLHYIAGPVWSGLFVLITGILGVLSGKKPTNRCLIVAFMVLGIFTILSTFCSFGLAVSGAIIDSCYVYSPWHRDFHHDYVDYIIPPDYGYNGTASNYTRPVPDIDYGDVSPLRVYSDDAGCTTAAKALHGVSALLALAELVLGFVVSIMCCCGLCNTGAPCLPRTSLEPSRRCSWRPLAAGTRPCRCTTARDRHRRSAATRAGWRPLQPRRCTPSIPVRNPRKRRPWTRRLRSQHRSVYCVTRIDDSRQTDERADNRQTDRQTDR</sequence>
<evidence type="ECO:0000313" key="9">
    <source>
        <dbReference type="RefSeq" id="XP_035681765.1"/>
    </source>
</evidence>
<dbReference type="OMA" id="TVVHHYV"/>
<reference evidence="9" key="1">
    <citation type="journal article" date="2016" name="Genome Biol. Evol.">
        <title>Conserved non-coding elements in the most distant genera of cephalochordates: the Goldilocks principle.</title>
        <authorList>
            <person name="Yue J.X."/>
            <person name="Kozmikova I."/>
            <person name="Ono H."/>
            <person name="Nossa C.W."/>
            <person name="Kozmik Z."/>
            <person name="Putnam N.H."/>
            <person name="Yu J.K."/>
            <person name="Holland L.Z."/>
        </authorList>
    </citation>
    <scope>NUCLEOTIDE SEQUENCE</scope>
</reference>